<reference evidence="2 3" key="1">
    <citation type="submission" date="2018-08" db="EMBL/GenBank/DDBJ databases">
        <title>A genome reference for cultivated species of the human gut microbiota.</title>
        <authorList>
            <person name="Zou Y."/>
            <person name="Xue W."/>
            <person name="Luo G."/>
        </authorList>
    </citation>
    <scope>NUCLEOTIDE SEQUENCE [LARGE SCALE GENOMIC DNA]</scope>
    <source>
        <strain evidence="2 3">TM09-12</strain>
    </source>
</reference>
<evidence type="ECO:0000313" key="3">
    <source>
        <dbReference type="Proteomes" id="UP000263014"/>
    </source>
</evidence>
<comment type="caution">
    <text evidence="2">The sequence shown here is derived from an EMBL/GenBank/DDBJ whole genome shotgun (WGS) entry which is preliminary data.</text>
</comment>
<accession>A0A374NXL4</accession>
<sequence>MAAHWDINSPCAGTHLEAGKNLSVREALNLEKAKSEKRKAKRRKSEKTKKRKAKKVKVGSGGLKIKFVFI</sequence>
<feature type="region of interest" description="Disordered" evidence="1">
    <location>
        <begin position="29"/>
        <end position="57"/>
    </location>
</feature>
<evidence type="ECO:0000313" key="2">
    <source>
        <dbReference type="EMBL" id="RGI96159.1"/>
    </source>
</evidence>
<dbReference type="AlphaFoldDB" id="A0A374NXL4"/>
<proteinExistence type="predicted"/>
<name>A0A374NXL4_9FIRM</name>
<evidence type="ECO:0000256" key="1">
    <source>
        <dbReference type="SAM" id="MobiDB-lite"/>
    </source>
</evidence>
<dbReference type="Proteomes" id="UP000263014">
    <property type="component" value="Unassembled WGS sequence"/>
</dbReference>
<feature type="compositionally biased region" description="Basic residues" evidence="1">
    <location>
        <begin position="35"/>
        <end position="57"/>
    </location>
</feature>
<protein>
    <submittedName>
        <fullName evidence="2">Uncharacterized protein</fullName>
    </submittedName>
</protein>
<dbReference type="EMBL" id="QSON01000025">
    <property type="protein sequence ID" value="RGI96159.1"/>
    <property type="molecule type" value="Genomic_DNA"/>
</dbReference>
<organism evidence="2 3">
    <name type="scientific">Hungatella hathewayi</name>
    <dbReference type="NCBI Taxonomy" id="154046"/>
    <lineage>
        <taxon>Bacteria</taxon>
        <taxon>Bacillati</taxon>
        <taxon>Bacillota</taxon>
        <taxon>Clostridia</taxon>
        <taxon>Lachnospirales</taxon>
        <taxon>Lachnospiraceae</taxon>
        <taxon>Hungatella</taxon>
    </lineage>
</organism>
<gene>
    <name evidence="2" type="ORF">DXD79_30045</name>
</gene>